<dbReference type="Pfam" id="PF07645">
    <property type="entry name" value="EGF_CA"/>
    <property type="match status" value="2"/>
</dbReference>
<evidence type="ECO:0000256" key="2">
    <source>
        <dbReference type="ARBA" id="ARBA00022737"/>
    </source>
</evidence>
<dbReference type="InterPro" id="IPR018097">
    <property type="entry name" value="EGF_Ca-bd_CS"/>
</dbReference>
<dbReference type="AlphaFoldDB" id="B3RKD1"/>
<dbReference type="OMA" id="RNANSIT"/>
<dbReference type="PANTHER" id="PTHR24034:SF89">
    <property type="entry name" value="COMPLEMENT COMPONENT C1Q RECEPTOR"/>
    <property type="match status" value="1"/>
</dbReference>
<dbReference type="PROSITE" id="PS00022">
    <property type="entry name" value="EGF_1"/>
    <property type="match status" value="1"/>
</dbReference>
<evidence type="ECO:0000313" key="10">
    <source>
        <dbReference type="Proteomes" id="UP000009022"/>
    </source>
</evidence>
<organism evidence="9 10">
    <name type="scientific">Trichoplax adhaerens</name>
    <name type="common">Trichoplax reptans</name>
    <dbReference type="NCBI Taxonomy" id="10228"/>
    <lineage>
        <taxon>Eukaryota</taxon>
        <taxon>Metazoa</taxon>
        <taxon>Placozoa</taxon>
        <taxon>Uniplacotomia</taxon>
        <taxon>Trichoplacea</taxon>
        <taxon>Trichoplacidae</taxon>
        <taxon>Trichoplax</taxon>
    </lineage>
</organism>
<dbReference type="CTD" id="6749595"/>
<evidence type="ECO:0000313" key="9">
    <source>
        <dbReference type="EMBL" id="EDV29178.1"/>
    </source>
</evidence>
<dbReference type="SMART" id="SM00181">
    <property type="entry name" value="EGF"/>
    <property type="match status" value="4"/>
</dbReference>
<feature type="disulfide bond" evidence="4">
    <location>
        <begin position="84"/>
        <end position="101"/>
    </location>
</feature>
<dbReference type="SUPFAM" id="SSF57196">
    <property type="entry name" value="EGF/Laminin"/>
    <property type="match status" value="1"/>
</dbReference>
<dbReference type="EMBL" id="DS985241">
    <property type="protein sequence ID" value="EDV29178.1"/>
    <property type="molecule type" value="Genomic_DNA"/>
</dbReference>
<protein>
    <recommendedName>
        <fullName evidence="11">EGF-like domain-containing protein</fullName>
    </recommendedName>
</protein>
<evidence type="ECO:0008006" key="11">
    <source>
        <dbReference type="Google" id="ProtNLM"/>
    </source>
</evidence>
<evidence type="ECO:0000256" key="3">
    <source>
        <dbReference type="ARBA" id="ARBA00023157"/>
    </source>
</evidence>
<name>B3RKD1_TRIAD</name>
<dbReference type="PROSITE" id="PS50026">
    <property type="entry name" value="EGF_3"/>
    <property type="match status" value="2"/>
</dbReference>
<feature type="transmembrane region" description="Helical" evidence="6">
    <location>
        <begin position="364"/>
        <end position="390"/>
    </location>
</feature>
<dbReference type="InParanoid" id="B3RKD1"/>
<dbReference type="RefSeq" id="XP_002108380.1">
    <property type="nucleotide sequence ID" value="XM_002108344.1"/>
</dbReference>
<dbReference type="PROSITE" id="PS01187">
    <property type="entry name" value="EGF_CA"/>
    <property type="match status" value="1"/>
</dbReference>
<accession>B3RKD1</accession>
<dbReference type="GO" id="GO:0005509">
    <property type="term" value="F:calcium ion binding"/>
    <property type="evidence" value="ECO:0007669"/>
    <property type="project" value="InterPro"/>
</dbReference>
<dbReference type="HOGENOM" id="CLU_589684_0_0_1"/>
<comment type="caution">
    <text evidence="4">Lacks conserved residue(s) required for the propagation of feature annotation.</text>
</comment>
<keyword evidence="6" id="KW-0812">Transmembrane</keyword>
<reference evidence="9 10" key="1">
    <citation type="journal article" date="2008" name="Nature">
        <title>The Trichoplax genome and the nature of placozoans.</title>
        <authorList>
            <person name="Srivastava M."/>
            <person name="Begovic E."/>
            <person name="Chapman J."/>
            <person name="Putnam N.H."/>
            <person name="Hellsten U."/>
            <person name="Kawashima T."/>
            <person name="Kuo A."/>
            <person name="Mitros T."/>
            <person name="Salamov A."/>
            <person name="Carpenter M.L."/>
            <person name="Signorovitch A.Y."/>
            <person name="Moreno M.A."/>
            <person name="Kamm K."/>
            <person name="Grimwood J."/>
            <person name="Schmutz J."/>
            <person name="Shapiro H."/>
            <person name="Grigoriev I.V."/>
            <person name="Buss L.W."/>
            <person name="Schierwater B."/>
            <person name="Dellaporta S.L."/>
            <person name="Rokhsar D.S."/>
        </authorList>
    </citation>
    <scope>NUCLEOTIDE SEQUENCE [LARGE SCALE GENOMIC DNA]</scope>
    <source>
        <strain evidence="9 10">Grell-BS-1999</strain>
    </source>
</reference>
<dbReference type="InterPro" id="IPR050751">
    <property type="entry name" value="ECM_structural_protein"/>
</dbReference>
<dbReference type="InterPro" id="IPR000082">
    <property type="entry name" value="SEA_dom"/>
</dbReference>
<keyword evidence="3 4" id="KW-1015">Disulfide bond</keyword>
<dbReference type="InterPro" id="IPR000742">
    <property type="entry name" value="EGF"/>
</dbReference>
<gene>
    <name evidence="9" type="ORF">TRIADDRAFT_63592</name>
</gene>
<dbReference type="Pfam" id="PF01390">
    <property type="entry name" value="SEA"/>
    <property type="match status" value="1"/>
</dbReference>
<evidence type="ECO:0000256" key="5">
    <source>
        <dbReference type="SAM" id="MobiDB-lite"/>
    </source>
</evidence>
<keyword evidence="1 4" id="KW-0245">EGF-like domain</keyword>
<dbReference type="Gene3D" id="3.30.70.960">
    <property type="entry name" value="SEA domain"/>
    <property type="match status" value="1"/>
</dbReference>
<proteinExistence type="predicted"/>
<keyword evidence="10" id="KW-1185">Reference proteome</keyword>
<dbReference type="KEGG" id="tad:TRIADDRAFT_63592"/>
<dbReference type="InterPro" id="IPR009030">
    <property type="entry name" value="Growth_fac_rcpt_cys_sf"/>
</dbReference>
<dbReference type="InterPro" id="IPR036364">
    <property type="entry name" value="SEA_dom_sf"/>
</dbReference>
<dbReference type="PANTHER" id="PTHR24034">
    <property type="entry name" value="EGF-LIKE DOMAIN-CONTAINING PROTEIN"/>
    <property type="match status" value="1"/>
</dbReference>
<dbReference type="InterPro" id="IPR001881">
    <property type="entry name" value="EGF-like_Ca-bd_dom"/>
</dbReference>
<sequence length="464" mass="50477">MLFATTCTCSTSSASGNDEISLVMFMTSEYVIATTSDLLISSKSSMLLSVQSSMQPTSPPPTAPTTITPSPTTTTNPCQGSRACGNTATCVSKSAGLSFYCRCKEGHYLRNESLPMVENQSGDNCRPGQFLGGNLTLDTTYTPELANKSSTQYKNLVATAKQKLEGVLRQEYGNVFERVVIDRIRNGSIIFDFRIIMRSNSTNNATQIALTISDLVTTVGNANVSKTYVAALDVCVGSNRPCLSTNQVCTPTNGGFQCGNCRTGYRYNSSTNICNDINECIAQPSFCHNQNRTCTNAVGSFSCQSCPSDKQYDRVNRSCVVAVSCTPNPCRYSGTCIQIRNANSITCKCIIFFKGDRCQNLTDIGIAIIAIGSTVVILIILAITAVCYYVRTKRKGVRHPTRQCAGVNESEQIVMDKLLKPQIRAAQLETNVPTRPYAGEIGGKHTSVTYEDRQMLTRSKVFEE</sequence>
<evidence type="ECO:0000256" key="1">
    <source>
        <dbReference type="ARBA" id="ARBA00022536"/>
    </source>
</evidence>
<evidence type="ECO:0000259" key="8">
    <source>
        <dbReference type="PROSITE" id="PS50026"/>
    </source>
</evidence>
<feature type="domain" description="EGF-like" evidence="8">
    <location>
        <begin position="321"/>
        <end position="359"/>
    </location>
</feature>
<dbReference type="GeneID" id="6749595"/>
<keyword evidence="2" id="KW-0677">Repeat</keyword>
<dbReference type="PROSITE" id="PS50024">
    <property type="entry name" value="SEA"/>
    <property type="match status" value="1"/>
</dbReference>
<dbReference type="SMART" id="SM00200">
    <property type="entry name" value="SEA"/>
    <property type="match status" value="1"/>
</dbReference>
<dbReference type="SUPFAM" id="SSF57184">
    <property type="entry name" value="Growth factor receptor domain"/>
    <property type="match status" value="1"/>
</dbReference>
<feature type="region of interest" description="Disordered" evidence="5">
    <location>
        <begin position="51"/>
        <end position="78"/>
    </location>
</feature>
<evidence type="ECO:0000259" key="7">
    <source>
        <dbReference type="PROSITE" id="PS50024"/>
    </source>
</evidence>
<feature type="compositionally biased region" description="Low complexity" evidence="5">
    <location>
        <begin position="64"/>
        <end position="77"/>
    </location>
</feature>
<dbReference type="PhylomeDB" id="B3RKD1"/>
<feature type="domain" description="SEA" evidence="7">
    <location>
        <begin position="127"/>
        <end position="234"/>
    </location>
</feature>
<dbReference type="SMART" id="SM00179">
    <property type="entry name" value="EGF_CA"/>
    <property type="match status" value="2"/>
</dbReference>
<dbReference type="OrthoDB" id="10040649at2759"/>
<feature type="disulfide bond" evidence="4">
    <location>
        <begin position="349"/>
        <end position="358"/>
    </location>
</feature>
<dbReference type="Gene3D" id="2.10.25.10">
    <property type="entry name" value="Laminin"/>
    <property type="match status" value="3"/>
</dbReference>
<dbReference type="Proteomes" id="UP000009022">
    <property type="component" value="Unassembled WGS sequence"/>
</dbReference>
<keyword evidence="6" id="KW-0472">Membrane</keyword>
<evidence type="ECO:0000256" key="4">
    <source>
        <dbReference type="PROSITE-ProRule" id="PRU00076"/>
    </source>
</evidence>
<keyword evidence="6" id="KW-1133">Transmembrane helix</keyword>
<feature type="disulfide bond" evidence="4">
    <location>
        <begin position="330"/>
        <end position="347"/>
    </location>
</feature>
<feature type="domain" description="EGF-like" evidence="8">
    <location>
        <begin position="74"/>
        <end position="113"/>
    </location>
</feature>
<evidence type="ECO:0000256" key="6">
    <source>
        <dbReference type="SAM" id="Phobius"/>
    </source>
</evidence>
<dbReference type="STRING" id="10228.B3RKD1"/>
<dbReference type="InterPro" id="IPR049883">
    <property type="entry name" value="NOTCH1_EGF-like"/>
</dbReference>